<evidence type="ECO:0000256" key="1">
    <source>
        <dbReference type="ARBA" id="ARBA00011738"/>
    </source>
</evidence>
<dbReference type="InterPro" id="IPR006195">
    <property type="entry name" value="aa-tRNA-synth_II"/>
</dbReference>
<dbReference type="InterPro" id="IPR004525">
    <property type="entry name" value="EpmA"/>
</dbReference>
<dbReference type="Pfam" id="PF00152">
    <property type="entry name" value="tRNA-synt_2"/>
    <property type="match status" value="1"/>
</dbReference>
<accession>A0A067A2Y6</accession>
<dbReference type="GO" id="GO:0005829">
    <property type="term" value="C:cytosol"/>
    <property type="evidence" value="ECO:0007669"/>
    <property type="project" value="TreeGrafter"/>
</dbReference>
<keyword evidence="3" id="KW-0547">Nucleotide-binding</keyword>
<keyword evidence="8" id="KW-1185">Reference proteome</keyword>
<evidence type="ECO:0000313" key="8">
    <source>
        <dbReference type="Proteomes" id="UP000027341"/>
    </source>
</evidence>
<protein>
    <submittedName>
        <fullName evidence="7">Lysine--tRNA ligase</fullName>
    </submittedName>
</protein>
<dbReference type="Proteomes" id="UP000027341">
    <property type="component" value="Unassembled WGS sequence"/>
</dbReference>
<dbReference type="InterPro" id="IPR045864">
    <property type="entry name" value="aa-tRNA-synth_II/BPL/LPL"/>
</dbReference>
<dbReference type="GO" id="GO:0000049">
    <property type="term" value="F:tRNA binding"/>
    <property type="evidence" value="ECO:0007669"/>
    <property type="project" value="TreeGrafter"/>
</dbReference>
<evidence type="ECO:0000259" key="6">
    <source>
        <dbReference type="PROSITE" id="PS50862"/>
    </source>
</evidence>
<dbReference type="RefSeq" id="WP_029907600.1">
    <property type="nucleotide sequence ID" value="NZ_AP020335.1"/>
</dbReference>
<evidence type="ECO:0000256" key="5">
    <source>
        <dbReference type="ARBA" id="ARBA00052794"/>
    </source>
</evidence>
<dbReference type="STRING" id="28885.EI16_10540"/>
<comment type="catalytic activity">
    <reaction evidence="5">
        <text>D-beta-lysine + L-lysyl-[protein] + ATP = N(6)-((3R)-3,6-diaminohexanoyl)-L-lysyl-[protein] + AMP + diphosphate + H(+)</text>
        <dbReference type="Rhea" id="RHEA:83435"/>
        <dbReference type="Rhea" id="RHEA-COMP:9752"/>
        <dbReference type="Rhea" id="RHEA-COMP:20131"/>
        <dbReference type="ChEBI" id="CHEBI:15378"/>
        <dbReference type="ChEBI" id="CHEBI:29969"/>
        <dbReference type="ChEBI" id="CHEBI:30616"/>
        <dbReference type="ChEBI" id="CHEBI:33019"/>
        <dbReference type="ChEBI" id="CHEBI:84138"/>
        <dbReference type="ChEBI" id="CHEBI:156053"/>
        <dbReference type="ChEBI" id="CHEBI:456215"/>
    </reaction>
    <physiologicalReaction direction="left-to-right" evidence="5">
        <dbReference type="Rhea" id="RHEA:83436"/>
    </physiologicalReaction>
</comment>
<dbReference type="InterPro" id="IPR004364">
    <property type="entry name" value="Aa-tRNA-synt_II"/>
</dbReference>
<dbReference type="SUPFAM" id="SSF55681">
    <property type="entry name" value="Class II aaRS and biotin synthetases"/>
    <property type="match status" value="1"/>
</dbReference>
<evidence type="ECO:0000256" key="4">
    <source>
        <dbReference type="ARBA" id="ARBA00022840"/>
    </source>
</evidence>
<name>A0A067A2Y6_HYDMR</name>
<dbReference type="PANTHER" id="PTHR42918:SF6">
    <property type="entry name" value="ELONGATION FACTOR P--(R)-BETA-LYSINE LIGASE"/>
    <property type="match status" value="1"/>
</dbReference>
<evidence type="ECO:0000256" key="3">
    <source>
        <dbReference type="ARBA" id="ARBA00022741"/>
    </source>
</evidence>
<keyword evidence="2 7" id="KW-0436">Ligase</keyword>
<keyword evidence="4" id="KW-0067">ATP-binding</keyword>
<proteinExistence type="predicted"/>
<dbReference type="EMBL" id="JMIU01000001">
    <property type="protein sequence ID" value="KDN96680.1"/>
    <property type="molecule type" value="Genomic_DNA"/>
</dbReference>
<comment type="caution">
    <text evidence="7">The sequence shown here is derived from an EMBL/GenBank/DDBJ whole genome shotgun (WGS) entry which is preliminary data.</text>
</comment>
<dbReference type="AlphaFoldDB" id="A0A067A2Y6"/>
<dbReference type="FunFam" id="3.30.930.10:FF:000017">
    <property type="entry name" value="Elongation factor P--(R)-beta-lysine ligase"/>
    <property type="match status" value="1"/>
</dbReference>
<dbReference type="NCBIfam" id="NF006828">
    <property type="entry name" value="PRK09350.1"/>
    <property type="match status" value="1"/>
</dbReference>
<evidence type="ECO:0000313" key="7">
    <source>
        <dbReference type="EMBL" id="KDN96680.1"/>
    </source>
</evidence>
<reference evidence="7 8" key="1">
    <citation type="submission" date="2014-04" db="EMBL/GenBank/DDBJ databases">
        <title>Draft genome sequence of Hydrogenovibrio marinus MH-110, a model organism for aerobic H2 metabolism.</title>
        <authorList>
            <person name="Cha H.J."/>
            <person name="Jo B.H."/>
            <person name="Hwang B.H."/>
        </authorList>
    </citation>
    <scope>NUCLEOTIDE SEQUENCE [LARGE SCALE GENOMIC DNA]</scope>
    <source>
        <strain evidence="7 8">MH-110</strain>
    </source>
</reference>
<dbReference type="PRINTS" id="PR00982">
    <property type="entry name" value="TRNASYNTHLYS"/>
</dbReference>
<dbReference type="NCBIfam" id="TIGR00462">
    <property type="entry name" value="genX"/>
    <property type="match status" value="1"/>
</dbReference>
<dbReference type="Gene3D" id="3.30.930.10">
    <property type="entry name" value="Bira Bifunctional Protein, Domain 2"/>
    <property type="match status" value="1"/>
</dbReference>
<dbReference type="InterPro" id="IPR018149">
    <property type="entry name" value="Lys-tRNA-synth_II_C"/>
</dbReference>
<dbReference type="PROSITE" id="PS50862">
    <property type="entry name" value="AA_TRNA_LIGASE_II"/>
    <property type="match status" value="1"/>
</dbReference>
<dbReference type="PANTHER" id="PTHR42918">
    <property type="entry name" value="LYSYL-TRNA SYNTHETASE"/>
    <property type="match status" value="1"/>
</dbReference>
<organism evidence="7 8">
    <name type="scientific">Hydrogenovibrio marinus</name>
    <dbReference type="NCBI Taxonomy" id="28885"/>
    <lineage>
        <taxon>Bacteria</taxon>
        <taxon>Pseudomonadati</taxon>
        <taxon>Pseudomonadota</taxon>
        <taxon>Gammaproteobacteria</taxon>
        <taxon>Thiotrichales</taxon>
        <taxon>Piscirickettsiaceae</taxon>
        <taxon>Hydrogenovibrio</taxon>
    </lineage>
</organism>
<evidence type="ECO:0000256" key="2">
    <source>
        <dbReference type="ARBA" id="ARBA00022598"/>
    </source>
</evidence>
<dbReference type="GO" id="GO:0004824">
    <property type="term" value="F:lysine-tRNA ligase activity"/>
    <property type="evidence" value="ECO:0007669"/>
    <property type="project" value="InterPro"/>
</dbReference>
<dbReference type="GO" id="GO:0005524">
    <property type="term" value="F:ATP binding"/>
    <property type="evidence" value="ECO:0007669"/>
    <property type="project" value="UniProtKB-KW"/>
</dbReference>
<sequence length="321" mass="36133">MISRKIDILKKRSDALHKLRAFFYARNVIEVDTPILSRAAVPDVHLSSLQTSVDLPNVGQQLTYYLHTSPEYPMKRLLCEGIGDIYYLGKVFRNGDLSPRHQPEFTMIEWYRLDYCLKDMIAETFAVAQQLLGEVSTEIMTYQQAFERFAGIADIHHASAEVCLQCLKQNNVSEIIGVDADDKPLWEQLVLTEVIEPQLGQGQLTCLMHFPARDASLARISPDNDLTAERFEIFYQGMELANGYHELQDADAYRQRFEANQALRRQNGLAEVPVDEALLHALSSMGLPDCSGVAMGFDRLFALSQGKQNLSDVLAFGALDA</sequence>
<gene>
    <name evidence="7" type="ORF">EI16_10540</name>
</gene>
<comment type="subunit">
    <text evidence="1">Homodimer.</text>
</comment>
<dbReference type="GO" id="GO:0006430">
    <property type="term" value="P:lysyl-tRNA aminoacylation"/>
    <property type="evidence" value="ECO:0007669"/>
    <property type="project" value="InterPro"/>
</dbReference>
<feature type="domain" description="Aminoacyl-transfer RNA synthetases class-II family profile" evidence="6">
    <location>
        <begin position="19"/>
        <end position="303"/>
    </location>
</feature>